<evidence type="ECO:0008006" key="4">
    <source>
        <dbReference type="Google" id="ProtNLM"/>
    </source>
</evidence>
<name>A0ABX1GA64_9GAMM</name>
<protein>
    <recommendedName>
        <fullName evidence="4">Cardiolipin synthase N-terminal domain-containing protein</fullName>
    </recommendedName>
</protein>
<accession>A0ABX1GA64</accession>
<gene>
    <name evidence="2" type="ORF">HCU74_01355</name>
</gene>
<evidence type="ECO:0000313" key="3">
    <source>
        <dbReference type="Proteomes" id="UP000765845"/>
    </source>
</evidence>
<comment type="caution">
    <text evidence="2">The sequence shown here is derived from an EMBL/GenBank/DDBJ whole genome shotgun (WGS) entry which is preliminary data.</text>
</comment>
<evidence type="ECO:0000313" key="2">
    <source>
        <dbReference type="EMBL" id="NKI16055.1"/>
    </source>
</evidence>
<feature type="transmembrane region" description="Helical" evidence="1">
    <location>
        <begin position="85"/>
        <end position="106"/>
    </location>
</feature>
<sequence>MNIRKAFLWTLGVPFLLMQAYWTFNPSNGIVETYGFWNAFPQYFALHWGNGLLMAGLTDFMLVIIVSFVWMWAETPKEERHSWKFPVWLVSYVVFPGLGFLVYFLLLNPKHRFVAD</sequence>
<keyword evidence="1" id="KW-0472">Membrane</keyword>
<keyword evidence="1" id="KW-1133">Transmembrane helix</keyword>
<evidence type="ECO:0000256" key="1">
    <source>
        <dbReference type="SAM" id="Phobius"/>
    </source>
</evidence>
<keyword evidence="1" id="KW-0812">Transmembrane</keyword>
<proteinExistence type="predicted"/>
<organism evidence="2 3">
    <name type="scientific">Spongiibacter thalassae</name>
    <dbReference type="NCBI Taxonomy" id="2721624"/>
    <lineage>
        <taxon>Bacteria</taxon>
        <taxon>Pseudomonadati</taxon>
        <taxon>Pseudomonadota</taxon>
        <taxon>Gammaproteobacteria</taxon>
        <taxon>Cellvibrionales</taxon>
        <taxon>Spongiibacteraceae</taxon>
        <taxon>Spongiibacter</taxon>
    </lineage>
</organism>
<reference evidence="2 3" key="1">
    <citation type="submission" date="2020-04" db="EMBL/GenBank/DDBJ databases">
        <authorList>
            <person name="Yoon J."/>
        </authorList>
    </citation>
    <scope>NUCLEOTIDE SEQUENCE [LARGE SCALE GENOMIC DNA]</scope>
    <source>
        <strain evidence="2 3">KMU-166</strain>
    </source>
</reference>
<dbReference type="EMBL" id="JAAWWK010000001">
    <property type="protein sequence ID" value="NKI16055.1"/>
    <property type="molecule type" value="Genomic_DNA"/>
</dbReference>
<feature type="transmembrane region" description="Helical" evidence="1">
    <location>
        <begin position="53"/>
        <end position="73"/>
    </location>
</feature>
<dbReference type="RefSeq" id="WP_168448599.1">
    <property type="nucleotide sequence ID" value="NZ_JAAWWK010000001.1"/>
</dbReference>
<keyword evidence="3" id="KW-1185">Reference proteome</keyword>
<dbReference type="Proteomes" id="UP000765845">
    <property type="component" value="Unassembled WGS sequence"/>
</dbReference>